<protein>
    <submittedName>
        <fullName evidence="2">Uncharacterized protein</fullName>
    </submittedName>
</protein>
<organism evidence="2 3">
    <name type="scientific">Asticcacaulis excentricus</name>
    <dbReference type="NCBI Taxonomy" id="78587"/>
    <lineage>
        <taxon>Bacteria</taxon>
        <taxon>Pseudomonadati</taxon>
        <taxon>Pseudomonadota</taxon>
        <taxon>Alphaproteobacteria</taxon>
        <taxon>Caulobacterales</taxon>
        <taxon>Caulobacteraceae</taxon>
        <taxon>Asticcacaulis</taxon>
    </lineage>
</organism>
<gene>
    <name evidence="2" type="ORF">EM6_3276</name>
</gene>
<dbReference type="Proteomes" id="UP000278756">
    <property type="component" value="Plasmid pASEM-1"/>
</dbReference>
<dbReference type="EMBL" id="AP018829">
    <property type="protein sequence ID" value="BBF82635.1"/>
    <property type="molecule type" value="Genomic_DNA"/>
</dbReference>
<accession>A0A3G9G9F6</accession>
<feature type="transmembrane region" description="Helical" evidence="1">
    <location>
        <begin position="18"/>
        <end position="36"/>
    </location>
</feature>
<geneLocation type="plasmid" evidence="3">
    <name>pasem-1 dna</name>
</geneLocation>
<dbReference type="AlphaFoldDB" id="A0A3G9G9F6"/>
<sequence length="54" mass="6541">MDCFKEFDVRGLPTFYKMFYYLYSKVIGLFLIEPYFNHAISIKKIADADDIRRH</sequence>
<name>A0A3G9G9F6_9CAUL</name>
<reference evidence="3" key="2">
    <citation type="journal article" date="2017" name="Plant Physiol. Biochem.">
        <title>Differential oxidative and antioxidative response of duckweed Lemna minor toward plant growth promoting/inhibiting bacteria.</title>
        <authorList>
            <person name="Ishizawa H."/>
            <person name="Kuroda M."/>
            <person name="Morikawa M."/>
            <person name="Ike M."/>
        </authorList>
    </citation>
    <scope>NUCLEOTIDE SEQUENCE [LARGE SCALE GENOMIC DNA]</scope>
    <source>
        <strain evidence="3">M6</strain>
    </source>
</reference>
<evidence type="ECO:0000313" key="2">
    <source>
        <dbReference type="EMBL" id="BBF82635.1"/>
    </source>
</evidence>
<keyword evidence="1" id="KW-0812">Transmembrane</keyword>
<proteinExistence type="predicted"/>
<evidence type="ECO:0000256" key="1">
    <source>
        <dbReference type="SAM" id="Phobius"/>
    </source>
</evidence>
<keyword evidence="2" id="KW-0614">Plasmid</keyword>
<keyword evidence="1" id="KW-0472">Membrane</keyword>
<reference evidence="3" key="1">
    <citation type="journal article" date="2017" name="Biotechnol. Biofuels">
        <title>Evaluation of environmental bacterial communities as a factor affecting the growth of duckweed Lemna minor.</title>
        <authorList>
            <person name="Ishizawa H."/>
            <person name="Kuroda M."/>
            <person name="Morikawa M."/>
            <person name="Ike M."/>
        </authorList>
    </citation>
    <scope>NUCLEOTIDE SEQUENCE [LARGE SCALE GENOMIC DNA]</scope>
    <source>
        <strain evidence="3">M6</strain>
    </source>
</reference>
<keyword evidence="1" id="KW-1133">Transmembrane helix</keyword>
<evidence type="ECO:0000313" key="3">
    <source>
        <dbReference type="Proteomes" id="UP000278756"/>
    </source>
</evidence>